<name>A0A218YZ29_9HELO</name>
<reference evidence="1 2" key="1">
    <citation type="submission" date="2017-04" db="EMBL/GenBank/DDBJ databases">
        <title>Draft genome sequence of Marssonina coronaria NL1: causal agent of apple blotch.</title>
        <authorList>
            <person name="Cheng Q."/>
        </authorList>
    </citation>
    <scope>NUCLEOTIDE SEQUENCE [LARGE SCALE GENOMIC DNA]</scope>
    <source>
        <strain evidence="1 2">NL1</strain>
    </source>
</reference>
<organism evidence="1 2">
    <name type="scientific">Diplocarpon coronariae</name>
    <dbReference type="NCBI Taxonomy" id="2795749"/>
    <lineage>
        <taxon>Eukaryota</taxon>
        <taxon>Fungi</taxon>
        <taxon>Dikarya</taxon>
        <taxon>Ascomycota</taxon>
        <taxon>Pezizomycotina</taxon>
        <taxon>Leotiomycetes</taxon>
        <taxon>Helotiales</taxon>
        <taxon>Drepanopezizaceae</taxon>
        <taxon>Diplocarpon</taxon>
    </lineage>
</organism>
<protein>
    <submittedName>
        <fullName evidence="1">Uncharacterized protein</fullName>
    </submittedName>
</protein>
<proteinExistence type="predicted"/>
<evidence type="ECO:0000313" key="2">
    <source>
        <dbReference type="Proteomes" id="UP000242519"/>
    </source>
</evidence>
<dbReference type="EMBL" id="MZNU01000313">
    <property type="protein sequence ID" value="OWP00694.1"/>
    <property type="molecule type" value="Genomic_DNA"/>
</dbReference>
<dbReference type="Proteomes" id="UP000242519">
    <property type="component" value="Unassembled WGS sequence"/>
</dbReference>
<dbReference type="InParanoid" id="A0A218YZ29"/>
<comment type="caution">
    <text evidence="1">The sequence shown here is derived from an EMBL/GenBank/DDBJ whole genome shotgun (WGS) entry which is preliminary data.</text>
</comment>
<sequence>MDANGCKVLIALRVGEIESERAHACPAVSLFVGRPAVNELRLISGRKGKPLPYK</sequence>
<evidence type="ECO:0000313" key="1">
    <source>
        <dbReference type="EMBL" id="OWP00694.1"/>
    </source>
</evidence>
<keyword evidence="2" id="KW-1185">Reference proteome</keyword>
<gene>
    <name evidence="1" type="ORF">B2J93_1079</name>
</gene>
<accession>A0A218YZ29</accession>
<dbReference type="AlphaFoldDB" id="A0A218YZ29"/>